<keyword evidence="3" id="KW-1185">Reference proteome</keyword>
<dbReference type="AlphaFoldDB" id="A0A553HSU1"/>
<evidence type="ECO:0000313" key="2">
    <source>
        <dbReference type="EMBL" id="TRX91018.1"/>
    </source>
</evidence>
<dbReference type="Proteomes" id="UP000319160">
    <property type="component" value="Unassembled WGS sequence"/>
</dbReference>
<dbReference type="EMBL" id="VFLP01000049">
    <property type="protein sequence ID" value="TRX91018.1"/>
    <property type="molecule type" value="Genomic_DNA"/>
</dbReference>
<comment type="caution">
    <text evidence="2">The sequence shown here is derived from an EMBL/GenBank/DDBJ whole genome shotgun (WGS) entry which is preliminary data.</text>
</comment>
<proteinExistence type="predicted"/>
<accession>A0A553HSU1</accession>
<gene>
    <name evidence="2" type="ORF">FHL15_008000</name>
</gene>
<name>A0A553HSU1_9PEZI</name>
<protein>
    <submittedName>
        <fullName evidence="2">Uncharacterized protein</fullName>
    </submittedName>
</protein>
<organism evidence="2 3">
    <name type="scientific">Xylaria flabelliformis</name>
    <dbReference type="NCBI Taxonomy" id="2512241"/>
    <lineage>
        <taxon>Eukaryota</taxon>
        <taxon>Fungi</taxon>
        <taxon>Dikarya</taxon>
        <taxon>Ascomycota</taxon>
        <taxon>Pezizomycotina</taxon>
        <taxon>Sordariomycetes</taxon>
        <taxon>Xylariomycetidae</taxon>
        <taxon>Xylariales</taxon>
        <taxon>Xylariaceae</taxon>
        <taxon>Xylaria</taxon>
    </lineage>
</organism>
<feature type="compositionally biased region" description="Basic and acidic residues" evidence="1">
    <location>
        <begin position="78"/>
        <end position="94"/>
    </location>
</feature>
<feature type="region of interest" description="Disordered" evidence="1">
    <location>
        <begin position="74"/>
        <end position="106"/>
    </location>
</feature>
<dbReference type="OrthoDB" id="4762789at2759"/>
<reference evidence="3" key="1">
    <citation type="submission" date="2019-06" db="EMBL/GenBank/DDBJ databases">
        <title>Draft genome sequence of the griseofulvin-producing fungus Xylaria cubensis strain G536.</title>
        <authorList>
            <person name="Mead M.E."/>
            <person name="Raja H.A."/>
            <person name="Steenwyk J.L."/>
            <person name="Knowles S.L."/>
            <person name="Oberlies N.H."/>
            <person name="Rokas A."/>
        </authorList>
    </citation>
    <scope>NUCLEOTIDE SEQUENCE [LARGE SCALE GENOMIC DNA]</scope>
    <source>
        <strain evidence="3">G536</strain>
    </source>
</reference>
<evidence type="ECO:0000313" key="3">
    <source>
        <dbReference type="Proteomes" id="UP000319160"/>
    </source>
</evidence>
<sequence length="227" mass="26389">MHEIRDTKHRYIRTSNGFFATQVREEFNSLDAHIKQQIYLLSTIDKDFTCEAVERFEKERVECWSDVRRSGGTQVESSELKTEGDQVKTADHSEQQASKLGVSSGDAKDTIEPLVLREAKKAVTDYTKVCEEHIRDYCTDSWSMLSGGLETIDCDYKKTRNIVKKAIEVADNNAEDESKESGKKKAEERRKKLREVWQDAREVWIGAWNEEFHDFDLQEERHMGFLV</sequence>
<evidence type="ECO:0000256" key="1">
    <source>
        <dbReference type="SAM" id="MobiDB-lite"/>
    </source>
</evidence>